<dbReference type="PANTHER" id="PTHR35331">
    <property type="entry name" value="STAGE V SPORULATION PROTEIN S"/>
    <property type="match status" value="1"/>
</dbReference>
<evidence type="ECO:0000313" key="2">
    <source>
        <dbReference type="Proteomes" id="UP000004259"/>
    </source>
</evidence>
<dbReference type="GO" id="GO:0003676">
    <property type="term" value="F:nucleic acid binding"/>
    <property type="evidence" value="ECO:0007669"/>
    <property type="project" value="InterPro"/>
</dbReference>
<evidence type="ECO:0000313" key="1">
    <source>
        <dbReference type="EMBL" id="EGC03199.1"/>
    </source>
</evidence>
<proteinExistence type="predicted"/>
<dbReference type="InterPro" id="IPR036882">
    <property type="entry name" value="Alba-like_dom_sf"/>
</dbReference>
<comment type="caution">
    <text evidence="1">The sequence shown here is derived from an EMBL/GenBank/DDBJ whole genome shotgun (WGS) entry which is preliminary data.</text>
</comment>
<dbReference type="EMBL" id="ADKM02000075">
    <property type="protein sequence ID" value="EGC03199.1"/>
    <property type="molecule type" value="Genomic_DNA"/>
</dbReference>
<sequence>MVEVLKVSSRSVPNSVAGAISGVIRDKGAVEVQAVGAGAANQAIKAIAIARGYLAPVGIDMICIPAFANVEIDGEERTAIKLICEQR</sequence>
<organism evidence="1 2">
    <name type="scientific">Ruminococcus albus 8</name>
    <dbReference type="NCBI Taxonomy" id="246199"/>
    <lineage>
        <taxon>Bacteria</taxon>
        <taxon>Bacillati</taxon>
        <taxon>Bacillota</taxon>
        <taxon>Clostridia</taxon>
        <taxon>Eubacteriales</taxon>
        <taxon>Oscillospiraceae</taxon>
        <taxon>Ruminococcus</taxon>
    </lineage>
</organism>
<reference evidence="1 2" key="1">
    <citation type="submission" date="2011-02" db="EMBL/GenBank/DDBJ databases">
        <authorList>
            <person name="Nelson K.E."/>
            <person name="Sutton G."/>
            <person name="Torralba M."/>
            <person name="Durkin S."/>
            <person name="Harkins D."/>
            <person name="Montgomery R."/>
            <person name="Ziemer C."/>
            <person name="Klaassens E."/>
            <person name="Ocuiv P."/>
            <person name="Morrison M."/>
        </authorList>
    </citation>
    <scope>NUCLEOTIDE SEQUENCE [LARGE SCALE GENOMIC DNA]</scope>
    <source>
        <strain evidence="1 2">8</strain>
    </source>
</reference>
<gene>
    <name evidence="1" type="primary">spoVS</name>
    <name evidence="1" type="ORF">CUS_6790</name>
</gene>
<protein>
    <submittedName>
        <fullName evidence="1">Stage V sporulation protein S</fullName>
    </submittedName>
</protein>
<dbReference type="AlphaFoldDB" id="E9SBX4"/>
<dbReference type="STRING" id="246199.CUS_6790"/>
<keyword evidence="2" id="KW-1185">Reference proteome</keyword>
<dbReference type="Pfam" id="PF04232">
    <property type="entry name" value="SpoVS"/>
    <property type="match status" value="1"/>
</dbReference>
<dbReference type="Gene3D" id="3.30.110.20">
    <property type="entry name" value="Alba-like domain"/>
    <property type="match status" value="1"/>
</dbReference>
<dbReference type="PANTHER" id="PTHR35331:SF1">
    <property type="entry name" value="STAGE V SPORULATION PROTEIN S"/>
    <property type="match status" value="1"/>
</dbReference>
<dbReference type="InterPro" id="IPR007347">
    <property type="entry name" value="SpoVS"/>
</dbReference>
<dbReference type="eggNOG" id="COG2359">
    <property type="taxonomic scope" value="Bacteria"/>
</dbReference>
<dbReference type="OrthoDB" id="9796055at2"/>
<dbReference type="Proteomes" id="UP000004259">
    <property type="component" value="Unassembled WGS sequence"/>
</dbReference>
<accession>E9SBX4</accession>
<name>E9SBX4_RUMAL</name>